<feature type="transmembrane region" description="Helical" evidence="2">
    <location>
        <begin position="132"/>
        <end position="159"/>
    </location>
</feature>
<dbReference type="Proteomes" id="UP000280935">
    <property type="component" value="Unassembled WGS sequence"/>
</dbReference>
<feature type="transmembrane region" description="Helical" evidence="2">
    <location>
        <begin position="252"/>
        <end position="269"/>
    </location>
</feature>
<dbReference type="PANTHER" id="PTHR36834:SF1">
    <property type="entry name" value="INTEGRAL MEMBRANE PROTEIN"/>
    <property type="match status" value="1"/>
</dbReference>
<feature type="transmembrane region" description="Helical" evidence="2">
    <location>
        <begin position="332"/>
        <end position="351"/>
    </location>
</feature>
<keyword evidence="2" id="KW-0812">Transmembrane</keyword>
<dbReference type="PANTHER" id="PTHR36834">
    <property type="entry name" value="MEMBRANE PROTEIN-RELATED"/>
    <property type="match status" value="1"/>
</dbReference>
<evidence type="ECO:0000313" key="4">
    <source>
        <dbReference type="EMBL" id="RRD48131.1"/>
    </source>
</evidence>
<gene>
    <name evidence="4" type="ORF">EII35_14315</name>
</gene>
<dbReference type="Pfam" id="PF04892">
    <property type="entry name" value="VanZ"/>
    <property type="match status" value="1"/>
</dbReference>
<proteinExistence type="predicted"/>
<accession>A0A3P1WPE5</accession>
<evidence type="ECO:0000259" key="3">
    <source>
        <dbReference type="Pfam" id="PF04892"/>
    </source>
</evidence>
<dbReference type="OrthoDB" id="4822551at2"/>
<organism evidence="4 5">
    <name type="scientific">Arachnia propionica</name>
    <dbReference type="NCBI Taxonomy" id="1750"/>
    <lineage>
        <taxon>Bacteria</taxon>
        <taxon>Bacillati</taxon>
        <taxon>Actinomycetota</taxon>
        <taxon>Actinomycetes</taxon>
        <taxon>Propionibacteriales</taxon>
        <taxon>Propionibacteriaceae</taxon>
        <taxon>Arachnia</taxon>
    </lineage>
</organism>
<evidence type="ECO:0000313" key="5">
    <source>
        <dbReference type="Proteomes" id="UP000280935"/>
    </source>
</evidence>
<dbReference type="InterPro" id="IPR006976">
    <property type="entry name" value="VanZ-like"/>
</dbReference>
<name>A0A3P1WPE5_9ACTN</name>
<dbReference type="InterPro" id="IPR053150">
    <property type="entry name" value="Teicoplanin_resist-assoc"/>
</dbReference>
<protein>
    <submittedName>
        <fullName evidence="4">VanZ family protein</fullName>
    </submittedName>
</protein>
<feature type="transmembrane region" description="Helical" evidence="2">
    <location>
        <begin position="171"/>
        <end position="192"/>
    </location>
</feature>
<evidence type="ECO:0000256" key="2">
    <source>
        <dbReference type="SAM" id="Phobius"/>
    </source>
</evidence>
<keyword evidence="2" id="KW-1133">Transmembrane helix</keyword>
<sequence>MSPWIWSGQAALIVGGLSFAVLWIPMLVLQYRRWGSWNLARLLGSLAISLYGSALVTYTLLPLPDRASMQCTPGSYSPQLTPLRMVGDIATVIERRTSWTQALTNTTFLQVAFNVVLFVPWGIIVRRHLRRGFVFTVVTGFLVSLAIESTQGTGLWGIYPCPYRLADVDDLITNTAGAFLGALIAPLVLWWMPDAKTLAERRLDPRPVTATRRWTGQLIDLALYLLLSTFLHVVTSIPLLLLRWGPEETRTLAIRTAVEVVVWLLVFVLPPSRHLGASPGQAAVWLTPMWCDRDGNLTHGRWWRRLARANVVALPYMALSTWAVWYDVPITTVIWAPLVVLSVALVPFTLTHRSLSGWLTRARFVDIRTLHDDEAVRRDRGGFRQPSQASSATSNVNGSVATANPTP</sequence>
<dbReference type="AlphaFoldDB" id="A0A3P1WPE5"/>
<feature type="transmembrane region" description="Helical" evidence="2">
    <location>
        <begin position="221"/>
        <end position="240"/>
    </location>
</feature>
<evidence type="ECO:0000256" key="1">
    <source>
        <dbReference type="SAM" id="MobiDB-lite"/>
    </source>
</evidence>
<feature type="transmembrane region" description="Helical" evidence="2">
    <location>
        <begin position="6"/>
        <end position="29"/>
    </location>
</feature>
<keyword evidence="2" id="KW-0472">Membrane</keyword>
<dbReference type="EMBL" id="RQYT01000053">
    <property type="protein sequence ID" value="RRD48131.1"/>
    <property type="molecule type" value="Genomic_DNA"/>
</dbReference>
<reference evidence="4 5" key="1">
    <citation type="submission" date="2018-11" db="EMBL/GenBank/DDBJ databases">
        <title>Genomes From Bacteria Associated with the Canine Oral Cavity: a Test Case for Automated Genome-Based Taxonomic Assignment.</title>
        <authorList>
            <person name="Coil D.A."/>
            <person name="Jospin G."/>
            <person name="Darling A.E."/>
            <person name="Wallis C."/>
            <person name="Davis I.J."/>
            <person name="Harris S."/>
            <person name="Eisen J.A."/>
            <person name="Holcombe L.J."/>
            <person name="O'Flynn C."/>
        </authorList>
    </citation>
    <scope>NUCLEOTIDE SEQUENCE [LARGE SCALE GENOMIC DNA]</scope>
    <source>
        <strain evidence="4 5">OH2822_COT-296</strain>
    </source>
</reference>
<feature type="region of interest" description="Disordered" evidence="1">
    <location>
        <begin position="378"/>
        <end position="407"/>
    </location>
</feature>
<feature type="compositionally biased region" description="Polar residues" evidence="1">
    <location>
        <begin position="385"/>
        <end position="407"/>
    </location>
</feature>
<comment type="caution">
    <text evidence="4">The sequence shown here is derived from an EMBL/GenBank/DDBJ whole genome shotgun (WGS) entry which is preliminary data.</text>
</comment>
<feature type="domain" description="VanZ-like" evidence="3">
    <location>
        <begin position="50"/>
        <end position="188"/>
    </location>
</feature>
<feature type="transmembrane region" description="Helical" evidence="2">
    <location>
        <begin position="41"/>
        <end position="61"/>
    </location>
</feature>
<feature type="transmembrane region" description="Helical" evidence="2">
    <location>
        <begin position="107"/>
        <end position="125"/>
    </location>
</feature>
<feature type="transmembrane region" description="Helical" evidence="2">
    <location>
        <begin position="306"/>
        <end position="326"/>
    </location>
</feature>
<dbReference type="RefSeq" id="WP_125229143.1">
    <property type="nucleotide sequence ID" value="NZ_RQYT01000053.1"/>
</dbReference>